<evidence type="ECO:0000313" key="7">
    <source>
        <dbReference type="Proteomes" id="UP001209229"/>
    </source>
</evidence>
<dbReference type="InterPro" id="IPR012292">
    <property type="entry name" value="Globin/Proto"/>
</dbReference>
<dbReference type="InterPro" id="IPR009050">
    <property type="entry name" value="Globin-like_sf"/>
</dbReference>
<dbReference type="Gene3D" id="1.10.490.10">
    <property type="entry name" value="Globins"/>
    <property type="match status" value="1"/>
</dbReference>
<keyword evidence="1" id="KW-0813">Transport</keyword>
<dbReference type="GO" id="GO:0020037">
    <property type="term" value="F:heme binding"/>
    <property type="evidence" value="ECO:0007669"/>
    <property type="project" value="InterPro"/>
</dbReference>
<keyword evidence="3" id="KW-0479">Metal-binding</keyword>
<evidence type="ECO:0000256" key="2">
    <source>
        <dbReference type="ARBA" id="ARBA00022617"/>
    </source>
</evidence>
<keyword evidence="2" id="KW-0349">Heme</keyword>
<dbReference type="InterPro" id="IPR001486">
    <property type="entry name" value="Hemoglobin_trunc"/>
</dbReference>
<comment type="caution">
    <text evidence="6">The sequence shown here is derived from an EMBL/GenBank/DDBJ whole genome shotgun (WGS) entry which is preliminary data.</text>
</comment>
<evidence type="ECO:0008006" key="8">
    <source>
        <dbReference type="Google" id="ProtNLM"/>
    </source>
</evidence>
<evidence type="ECO:0000256" key="5">
    <source>
        <dbReference type="ARBA" id="ARBA00034496"/>
    </source>
</evidence>
<comment type="similarity">
    <text evidence="5">Belongs to the truncated hemoglobin family. Group II subfamily.</text>
</comment>
<accession>A0AAE3SFW0</accession>
<evidence type="ECO:0000256" key="1">
    <source>
        <dbReference type="ARBA" id="ARBA00022448"/>
    </source>
</evidence>
<evidence type="ECO:0000256" key="4">
    <source>
        <dbReference type="ARBA" id="ARBA00023004"/>
    </source>
</evidence>
<dbReference type="PANTHER" id="PTHR47366:SF1">
    <property type="entry name" value="TWO-ON-TWO HEMOGLOBIN-3"/>
    <property type="match status" value="1"/>
</dbReference>
<dbReference type="GO" id="GO:0019825">
    <property type="term" value="F:oxygen binding"/>
    <property type="evidence" value="ECO:0007669"/>
    <property type="project" value="InterPro"/>
</dbReference>
<protein>
    <recommendedName>
        <fullName evidence="8">Globin</fullName>
    </recommendedName>
</protein>
<dbReference type="RefSeq" id="WP_301191422.1">
    <property type="nucleotide sequence ID" value="NZ_JAPDPJ010000038.1"/>
</dbReference>
<evidence type="ECO:0000313" key="6">
    <source>
        <dbReference type="EMBL" id="MCW3787858.1"/>
    </source>
</evidence>
<reference evidence="6" key="1">
    <citation type="submission" date="2022-10" db="EMBL/GenBank/DDBJ databases">
        <authorList>
            <person name="Yu W.X."/>
        </authorList>
    </citation>
    <scope>NUCLEOTIDE SEQUENCE</scope>
    <source>
        <strain evidence="6">AAT</strain>
    </source>
</reference>
<dbReference type="GO" id="GO:0046872">
    <property type="term" value="F:metal ion binding"/>
    <property type="evidence" value="ECO:0007669"/>
    <property type="project" value="UniProtKB-KW"/>
</dbReference>
<keyword evidence="7" id="KW-1185">Reference proteome</keyword>
<organism evidence="6 7">
    <name type="scientific">Plebeiibacterium sediminum</name>
    <dbReference type="NCBI Taxonomy" id="2992112"/>
    <lineage>
        <taxon>Bacteria</taxon>
        <taxon>Pseudomonadati</taxon>
        <taxon>Bacteroidota</taxon>
        <taxon>Bacteroidia</taxon>
        <taxon>Marinilabiliales</taxon>
        <taxon>Marinilabiliaceae</taxon>
        <taxon>Plebeiibacterium</taxon>
    </lineage>
</organism>
<evidence type="ECO:0000256" key="3">
    <source>
        <dbReference type="ARBA" id="ARBA00022723"/>
    </source>
</evidence>
<dbReference type="GO" id="GO:0005344">
    <property type="term" value="F:oxygen carrier activity"/>
    <property type="evidence" value="ECO:0007669"/>
    <property type="project" value="InterPro"/>
</dbReference>
<dbReference type="SUPFAM" id="SSF46458">
    <property type="entry name" value="Globin-like"/>
    <property type="match status" value="1"/>
</dbReference>
<sequence length="160" mass="18970">MIDISKFDITELPFGERRTNYKPDIQLYTYLKEEGIRKMVSDHYDLLVQSSIKDIFPDTEELLDGAKKRSSDFFIQRFGGPEYYKMTRGNPRLADRHLPFKISPKSRIVWLDCYRQVLSKLEGVPEEVVLAFWKWIDEFSNWMVNQDDTPTFKLNFSLGK</sequence>
<dbReference type="AlphaFoldDB" id="A0AAE3SFW0"/>
<dbReference type="PANTHER" id="PTHR47366">
    <property type="entry name" value="TWO-ON-TWO HEMOGLOBIN-3"/>
    <property type="match status" value="1"/>
</dbReference>
<gene>
    <name evidence="6" type="ORF">OM075_15390</name>
</gene>
<proteinExistence type="inferred from homology"/>
<dbReference type="Pfam" id="PF01152">
    <property type="entry name" value="Bac_globin"/>
    <property type="match status" value="1"/>
</dbReference>
<keyword evidence="4" id="KW-0408">Iron</keyword>
<dbReference type="InterPro" id="IPR044203">
    <property type="entry name" value="GlbO/GLB3-like"/>
</dbReference>
<dbReference type="Proteomes" id="UP001209229">
    <property type="component" value="Unassembled WGS sequence"/>
</dbReference>
<name>A0AAE3SFW0_9BACT</name>
<dbReference type="EMBL" id="JAPDPJ010000038">
    <property type="protein sequence ID" value="MCW3787858.1"/>
    <property type="molecule type" value="Genomic_DNA"/>
</dbReference>